<feature type="compositionally biased region" description="Low complexity" evidence="1">
    <location>
        <begin position="31"/>
        <end position="42"/>
    </location>
</feature>
<gene>
    <name evidence="4" type="ORF">UFOPK3770_00792</name>
</gene>
<feature type="transmembrane region" description="Helical" evidence="2">
    <location>
        <begin position="197"/>
        <end position="223"/>
    </location>
</feature>
<organism evidence="4">
    <name type="scientific">freshwater metagenome</name>
    <dbReference type="NCBI Taxonomy" id="449393"/>
    <lineage>
        <taxon>unclassified sequences</taxon>
        <taxon>metagenomes</taxon>
        <taxon>ecological metagenomes</taxon>
    </lineage>
</organism>
<dbReference type="EMBL" id="CAESAJ010000079">
    <property type="protein sequence ID" value="CAB4338943.1"/>
    <property type="molecule type" value="Genomic_DNA"/>
</dbReference>
<feature type="region of interest" description="Disordered" evidence="1">
    <location>
        <begin position="26"/>
        <end position="57"/>
    </location>
</feature>
<accession>A0A6J5ZH36</accession>
<keyword evidence="2" id="KW-0812">Transmembrane</keyword>
<keyword evidence="2" id="KW-1133">Transmembrane helix</keyword>
<evidence type="ECO:0000259" key="3">
    <source>
        <dbReference type="Pfam" id="PF12089"/>
    </source>
</evidence>
<evidence type="ECO:0000256" key="2">
    <source>
        <dbReference type="SAM" id="Phobius"/>
    </source>
</evidence>
<sequence length="242" mass="25646">MSINQPYGNRSHKREDAQEIIEQFADISRSPQQEPQAQETQEISFTSDFDGTPDRGYANASERVDAIIVSHEATTPAVTVEPGAGKLTSGLRARLNSAASAPRERPRRAAHSSDNSGQTGELVPVKQAHLFLTHLDPWSVAKGAFVLGVTLAGITMVATIALWLMLSAAGVFEAITGIFNDVSGSGSGVSFLSLGRLIGLSMVVSAVEIVLISVMSTLFAVLYNLSVGFTGGIEVTLTDRSQ</sequence>
<evidence type="ECO:0000313" key="4">
    <source>
        <dbReference type="EMBL" id="CAB4338943.1"/>
    </source>
</evidence>
<dbReference type="InterPro" id="IPR021949">
    <property type="entry name" value="DUF3566_TM"/>
</dbReference>
<name>A0A6J5ZH36_9ZZZZ</name>
<evidence type="ECO:0000256" key="1">
    <source>
        <dbReference type="SAM" id="MobiDB-lite"/>
    </source>
</evidence>
<feature type="region of interest" description="Disordered" evidence="1">
    <location>
        <begin position="93"/>
        <end position="120"/>
    </location>
</feature>
<dbReference type="AlphaFoldDB" id="A0A6J5ZH36"/>
<reference evidence="4" key="1">
    <citation type="submission" date="2020-05" db="EMBL/GenBank/DDBJ databases">
        <authorList>
            <person name="Chiriac C."/>
            <person name="Salcher M."/>
            <person name="Ghai R."/>
            <person name="Kavagutti S V."/>
        </authorList>
    </citation>
    <scope>NUCLEOTIDE SEQUENCE</scope>
</reference>
<feature type="domain" description="DUF3566" evidence="3">
    <location>
        <begin position="126"/>
        <end position="239"/>
    </location>
</feature>
<feature type="transmembrane region" description="Helical" evidence="2">
    <location>
        <begin position="144"/>
        <end position="166"/>
    </location>
</feature>
<proteinExistence type="predicted"/>
<dbReference type="Pfam" id="PF12089">
    <property type="entry name" value="DUF3566"/>
    <property type="match status" value="1"/>
</dbReference>
<protein>
    <submittedName>
        <fullName evidence="4">Unannotated protein</fullName>
    </submittedName>
</protein>
<keyword evidence="2" id="KW-0472">Membrane</keyword>